<dbReference type="Proteomes" id="UP000565468">
    <property type="component" value="Unassembled WGS sequence"/>
</dbReference>
<dbReference type="PANTHER" id="PTHR46825:SF9">
    <property type="entry name" value="BETA-LACTAMASE-RELATED DOMAIN-CONTAINING PROTEIN"/>
    <property type="match status" value="1"/>
</dbReference>
<organism evidence="2 3">
    <name type="scientific">Paenibacillus lemnae</name>
    <dbReference type="NCBI Taxonomy" id="1330551"/>
    <lineage>
        <taxon>Bacteria</taxon>
        <taxon>Bacillati</taxon>
        <taxon>Bacillota</taxon>
        <taxon>Bacilli</taxon>
        <taxon>Bacillales</taxon>
        <taxon>Paenibacillaceae</taxon>
        <taxon>Paenibacillus</taxon>
    </lineage>
</organism>
<accession>A0A848MDU7</accession>
<protein>
    <submittedName>
        <fullName evidence="2">Beta-lactamase family protein</fullName>
    </submittedName>
</protein>
<dbReference type="Gene3D" id="3.40.710.10">
    <property type="entry name" value="DD-peptidase/beta-lactamase superfamily"/>
    <property type="match status" value="1"/>
</dbReference>
<feature type="domain" description="Beta-lactamase-related" evidence="1">
    <location>
        <begin position="2"/>
        <end position="189"/>
    </location>
</feature>
<dbReference type="AlphaFoldDB" id="A0A848MDU7"/>
<comment type="caution">
    <text evidence="2">The sequence shown here is derived from an EMBL/GenBank/DDBJ whole genome shotgun (WGS) entry which is preliminary data.</text>
</comment>
<evidence type="ECO:0000313" key="3">
    <source>
        <dbReference type="Proteomes" id="UP000565468"/>
    </source>
</evidence>
<dbReference type="EMBL" id="JABBPN010000037">
    <property type="protein sequence ID" value="NMO98263.1"/>
    <property type="molecule type" value="Genomic_DNA"/>
</dbReference>
<evidence type="ECO:0000313" key="2">
    <source>
        <dbReference type="EMBL" id="NMO98263.1"/>
    </source>
</evidence>
<keyword evidence="3" id="KW-1185">Reference proteome</keyword>
<dbReference type="SUPFAM" id="SSF56601">
    <property type="entry name" value="beta-lactamase/transpeptidase-like"/>
    <property type="match status" value="1"/>
</dbReference>
<dbReference type="PANTHER" id="PTHR46825">
    <property type="entry name" value="D-ALANYL-D-ALANINE-CARBOXYPEPTIDASE/ENDOPEPTIDASE AMPH"/>
    <property type="match status" value="1"/>
</dbReference>
<reference evidence="2 3" key="1">
    <citation type="submission" date="2020-04" db="EMBL/GenBank/DDBJ databases">
        <title>Paenibacillus algicola sp. nov., a novel marine bacterium producing alginate lyase.</title>
        <authorList>
            <person name="Huang H."/>
        </authorList>
    </citation>
    <scope>NUCLEOTIDE SEQUENCE [LARGE SCALE GENOMIC DNA]</scope>
    <source>
        <strain evidence="2 3">L7-75</strain>
    </source>
</reference>
<dbReference type="InterPro" id="IPR012338">
    <property type="entry name" value="Beta-lactam/transpept-like"/>
</dbReference>
<sequence>MKLPLDFQPGSQFRYSNSGYLLLAQLIWVVTGQTYVEFLTKNIFCPLLMNSTGPDNYREIISQRASGYELDNTRGFVNSALIDMSIATGGGDLLSTTEDLYIWDRALSSNKLVTSEGMQRLFTDYGCGYGYGWFIKDELIHNKRSKSVFHGGGIVGFKNKITRYLDDQVCIIVLNNLSTTDVDDISNNITNLIHTAISTSSDSWSPEEFQRSEFR</sequence>
<proteinExistence type="predicted"/>
<dbReference type="InterPro" id="IPR001466">
    <property type="entry name" value="Beta-lactam-related"/>
</dbReference>
<dbReference type="InterPro" id="IPR050491">
    <property type="entry name" value="AmpC-like"/>
</dbReference>
<name>A0A848MDU7_PAELE</name>
<dbReference type="Pfam" id="PF00144">
    <property type="entry name" value="Beta-lactamase"/>
    <property type="match status" value="1"/>
</dbReference>
<gene>
    <name evidence="2" type="ORF">HII30_21150</name>
</gene>
<evidence type="ECO:0000259" key="1">
    <source>
        <dbReference type="Pfam" id="PF00144"/>
    </source>
</evidence>